<comment type="caution">
    <text evidence="8">The sequence shown here is derived from an EMBL/GenBank/DDBJ whole genome shotgun (WGS) entry which is preliminary data.</text>
</comment>
<dbReference type="GO" id="GO:0005634">
    <property type="term" value="C:nucleus"/>
    <property type="evidence" value="ECO:0007669"/>
    <property type="project" value="UniProtKB-SubCell"/>
</dbReference>
<evidence type="ECO:0000313" key="9">
    <source>
        <dbReference type="Proteomes" id="UP000253153"/>
    </source>
</evidence>
<dbReference type="InterPro" id="IPR050987">
    <property type="entry name" value="AtrR-like"/>
</dbReference>
<dbReference type="RefSeq" id="XP_031019482.1">
    <property type="nucleotide sequence ID" value="XM_031156459.1"/>
</dbReference>
<dbReference type="SUPFAM" id="SSF57701">
    <property type="entry name" value="Zn2/Cys6 DNA-binding domain"/>
    <property type="match status" value="1"/>
</dbReference>
<dbReference type="EMBL" id="QKXC01000048">
    <property type="protein sequence ID" value="RBR24891.1"/>
    <property type="molecule type" value="Genomic_DNA"/>
</dbReference>
<keyword evidence="2" id="KW-0479">Metal-binding</keyword>
<evidence type="ECO:0000256" key="3">
    <source>
        <dbReference type="ARBA" id="ARBA00023125"/>
    </source>
</evidence>
<feature type="region of interest" description="Disordered" evidence="5">
    <location>
        <begin position="483"/>
        <end position="505"/>
    </location>
</feature>
<dbReference type="OrthoDB" id="103819at2759"/>
<reference evidence="8 9" key="1">
    <citation type="submission" date="2018-06" db="EMBL/GenBank/DDBJ databases">
        <title>Fusarium incarnatum-equiseti species complex species 28.</title>
        <authorList>
            <person name="Gardiner D.M."/>
        </authorList>
    </citation>
    <scope>NUCLEOTIDE SEQUENCE [LARGE SCALE GENOMIC DNA]</scope>
    <source>
        <strain evidence="8 9">FIESC_28</strain>
    </source>
</reference>
<keyword evidence="6" id="KW-0812">Transmembrane</keyword>
<dbReference type="GO" id="GO:0008270">
    <property type="term" value="F:zinc ion binding"/>
    <property type="evidence" value="ECO:0007669"/>
    <property type="project" value="InterPro"/>
</dbReference>
<evidence type="ECO:0000256" key="4">
    <source>
        <dbReference type="ARBA" id="ARBA00023242"/>
    </source>
</evidence>
<dbReference type="PROSITE" id="PS00463">
    <property type="entry name" value="ZN2_CY6_FUNGAL_1"/>
    <property type="match status" value="1"/>
</dbReference>
<dbReference type="PANTHER" id="PTHR46910">
    <property type="entry name" value="TRANSCRIPTION FACTOR PDR1"/>
    <property type="match status" value="1"/>
</dbReference>
<dbReference type="CDD" id="cd12148">
    <property type="entry name" value="fungal_TF_MHR"/>
    <property type="match status" value="1"/>
</dbReference>
<dbReference type="GeneID" id="41991755"/>
<dbReference type="Proteomes" id="UP000253153">
    <property type="component" value="Unassembled WGS sequence"/>
</dbReference>
<dbReference type="Pfam" id="PF00172">
    <property type="entry name" value="Zn_clus"/>
    <property type="match status" value="1"/>
</dbReference>
<evidence type="ECO:0000256" key="1">
    <source>
        <dbReference type="ARBA" id="ARBA00004123"/>
    </source>
</evidence>
<dbReference type="GO" id="GO:0000981">
    <property type="term" value="F:DNA-binding transcription factor activity, RNA polymerase II-specific"/>
    <property type="evidence" value="ECO:0007669"/>
    <property type="project" value="InterPro"/>
</dbReference>
<gene>
    <name evidence="8" type="ORF">FIESC28_02309</name>
</gene>
<feature type="compositionally biased region" description="Low complexity" evidence="5">
    <location>
        <begin position="115"/>
        <end position="130"/>
    </location>
</feature>
<dbReference type="GO" id="GO:0003677">
    <property type="term" value="F:DNA binding"/>
    <property type="evidence" value="ECO:0007669"/>
    <property type="project" value="UniProtKB-KW"/>
</dbReference>
<evidence type="ECO:0000256" key="2">
    <source>
        <dbReference type="ARBA" id="ARBA00022723"/>
    </source>
</evidence>
<feature type="transmembrane region" description="Helical" evidence="6">
    <location>
        <begin position="378"/>
        <end position="399"/>
    </location>
</feature>
<protein>
    <recommendedName>
        <fullName evidence="7">Zn(2)-C6 fungal-type domain-containing protein</fullName>
    </recommendedName>
</protein>
<feature type="region of interest" description="Disordered" evidence="5">
    <location>
        <begin position="104"/>
        <end position="141"/>
    </location>
</feature>
<sequence>MDNGSQLEAGGLGSGPDWSPVAPDASRRACDACRARKVRCDRESPCAHCISAKVVCVYTPVPAPKKRTRILLTPQYERKIDLIDSRLERAIGLLEKLRASESFNESSRSAGNSRAADQAPSSISIPASDSTQLKRAHGQVVEGESSLSAHSAFANEFLQKVAATDSLQVSSPELCDTIDELSSILTKEAVADNELAYPHARPIRVVNLPESEMPPFKKAIALIRLAKVPQPTTNDSIPEAVLAYFVLSIETARCQGNIYEMLYAPKSTTQPDEVKQSRVEALLSDLQTLDEKVWETNMKWHQEARKESGEDLIDFFYISDKVLRLSLLTLVHRAAPPIPGSTTTFNYNCVATARATLEKHEECVAHMHKSATPYLATYIHWTLLFAPFIPFIVIFCHVIETQDDADLNRLQAFVASIQSASSVSDPAAKIQRLFEVLCRIAVGYVKFRCSSSPVDAFHDSSKIDGYLDALGFSSTSSGIPGRQDPFIAQHDSSNEGVGSDGRRTGPDQFNGDLRAMNPMMWIANSAELEEWLGNMCLFPGMFRLLRRPPVHKRPISWHLRRYITISICPHGLHDICYEGVKA</sequence>
<name>A0A366S6D5_9HYPO</name>
<accession>A0A366S6D5</accession>
<evidence type="ECO:0000256" key="6">
    <source>
        <dbReference type="SAM" id="Phobius"/>
    </source>
</evidence>
<dbReference type="PANTHER" id="PTHR46910:SF3">
    <property type="entry name" value="HALOTOLERANCE PROTEIN 9-RELATED"/>
    <property type="match status" value="1"/>
</dbReference>
<dbReference type="InterPro" id="IPR036864">
    <property type="entry name" value="Zn2-C6_fun-type_DNA-bd_sf"/>
</dbReference>
<dbReference type="CDD" id="cd00067">
    <property type="entry name" value="GAL4"/>
    <property type="match status" value="1"/>
</dbReference>
<comment type="subcellular location">
    <subcellularLocation>
        <location evidence="1">Nucleus</location>
    </subcellularLocation>
</comment>
<proteinExistence type="predicted"/>
<evidence type="ECO:0000256" key="5">
    <source>
        <dbReference type="SAM" id="MobiDB-lite"/>
    </source>
</evidence>
<dbReference type="AlphaFoldDB" id="A0A366S6D5"/>
<keyword evidence="6" id="KW-0472">Membrane</keyword>
<feature type="region of interest" description="Disordered" evidence="5">
    <location>
        <begin position="1"/>
        <end position="23"/>
    </location>
</feature>
<keyword evidence="9" id="KW-1185">Reference proteome</keyword>
<evidence type="ECO:0000259" key="7">
    <source>
        <dbReference type="PROSITE" id="PS50048"/>
    </source>
</evidence>
<keyword evidence="4" id="KW-0539">Nucleus</keyword>
<dbReference type="PROSITE" id="PS50048">
    <property type="entry name" value="ZN2_CY6_FUNGAL_2"/>
    <property type="match status" value="1"/>
</dbReference>
<evidence type="ECO:0000313" key="8">
    <source>
        <dbReference type="EMBL" id="RBR24891.1"/>
    </source>
</evidence>
<organism evidence="8 9">
    <name type="scientific">Fusarium coffeatum</name>
    <dbReference type="NCBI Taxonomy" id="231269"/>
    <lineage>
        <taxon>Eukaryota</taxon>
        <taxon>Fungi</taxon>
        <taxon>Dikarya</taxon>
        <taxon>Ascomycota</taxon>
        <taxon>Pezizomycotina</taxon>
        <taxon>Sordariomycetes</taxon>
        <taxon>Hypocreomycetidae</taxon>
        <taxon>Hypocreales</taxon>
        <taxon>Nectriaceae</taxon>
        <taxon>Fusarium</taxon>
        <taxon>Fusarium incarnatum-equiseti species complex</taxon>
    </lineage>
</organism>
<feature type="domain" description="Zn(2)-C6 fungal-type" evidence="7">
    <location>
        <begin position="29"/>
        <end position="58"/>
    </location>
</feature>
<dbReference type="SMART" id="SM00066">
    <property type="entry name" value="GAL4"/>
    <property type="match status" value="1"/>
</dbReference>
<dbReference type="InterPro" id="IPR001138">
    <property type="entry name" value="Zn2Cys6_DnaBD"/>
</dbReference>
<dbReference type="Gene3D" id="4.10.240.10">
    <property type="entry name" value="Zn(2)-C6 fungal-type DNA-binding domain"/>
    <property type="match status" value="1"/>
</dbReference>
<keyword evidence="6" id="KW-1133">Transmembrane helix</keyword>
<keyword evidence="3" id="KW-0238">DNA-binding</keyword>